<accession>A0A4Y6U9N5</accession>
<dbReference type="Proteomes" id="UP000318709">
    <property type="component" value="Chromosome"/>
</dbReference>
<keyword evidence="1" id="KW-0472">Membrane</keyword>
<evidence type="ECO:0000256" key="1">
    <source>
        <dbReference type="SAM" id="Phobius"/>
    </source>
</evidence>
<keyword evidence="1" id="KW-1133">Transmembrane helix</keyword>
<dbReference type="RefSeq" id="WP_141442929.1">
    <property type="nucleotide sequence ID" value="NZ_CP038231.1"/>
</dbReference>
<keyword evidence="1" id="KW-0812">Transmembrane</keyword>
<name>A0A4Y6U9N5_9PROT</name>
<proteinExistence type="predicted"/>
<dbReference type="AlphaFoldDB" id="A0A4Y6U9N5"/>
<protein>
    <submittedName>
        <fullName evidence="2">Uncharacterized protein</fullName>
    </submittedName>
</protein>
<evidence type="ECO:0000313" key="3">
    <source>
        <dbReference type="Proteomes" id="UP000318709"/>
    </source>
</evidence>
<gene>
    <name evidence="2" type="ORF">E3E12_02560</name>
</gene>
<dbReference type="KEGG" id="swf:E3E12_02560"/>
<reference evidence="2 3" key="1">
    <citation type="submission" date="2019-03" db="EMBL/GenBank/DDBJ databases">
        <title>The complete genome sequence of Swingsia_sp. F3b2 LMG30590(T).</title>
        <authorList>
            <person name="Chua K.-O."/>
            <person name="Chan K.-G."/>
            <person name="See-Too W.-S."/>
        </authorList>
    </citation>
    <scope>NUCLEOTIDE SEQUENCE [LARGE SCALE GENOMIC DNA]</scope>
    <source>
        <strain evidence="2 3">F3b2</strain>
    </source>
</reference>
<feature type="transmembrane region" description="Helical" evidence="1">
    <location>
        <begin position="43"/>
        <end position="60"/>
    </location>
</feature>
<keyword evidence="3" id="KW-1185">Reference proteome</keyword>
<organism evidence="2 3">
    <name type="scientific">Formicincola oecophyllae</name>
    <dbReference type="NCBI Taxonomy" id="2558361"/>
    <lineage>
        <taxon>Bacteria</taxon>
        <taxon>Pseudomonadati</taxon>
        <taxon>Pseudomonadota</taxon>
        <taxon>Alphaproteobacteria</taxon>
        <taxon>Acetobacterales</taxon>
        <taxon>Acetobacteraceae</taxon>
        <taxon>Formicincola</taxon>
    </lineage>
</organism>
<sequence length="123" mass="14050">MKLLLVVGVPALAFLFLLFIGLWMAVRAGWSLMDWVTEHRSAVMGVALLCLVVTLLPWMWQDLSRFVSETKQAVLVQYNRLEDRALYASWQQRYQNQHSRQDNPVKPVQPAVVGVQAPESGRL</sequence>
<evidence type="ECO:0000313" key="2">
    <source>
        <dbReference type="EMBL" id="QDH13268.1"/>
    </source>
</evidence>
<dbReference type="EMBL" id="CP038231">
    <property type="protein sequence ID" value="QDH13268.1"/>
    <property type="molecule type" value="Genomic_DNA"/>
</dbReference>